<keyword evidence="2" id="KW-0677">Repeat</keyword>
<evidence type="ECO:0000256" key="1">
    <source>
        <dbReference type="ARBA" id="ARBA00004906"/>
    </source>
</evidence>
<dbReference type="Pfam" id="PF12796">
    <property type="entry name" value="Ank_2"/>
    <property type="match status" value="2"/>
</dbReference>
<dbReference type="SMART" id="SM00969">
    <property type="entry name" value="SOCS_box"/>
    <property type="match status" value="1"/>
</dbReference>
<dbReference type="InParanoid" id="A0A6J2VB64"/>
<dbReference type="Pfam" id="PF07525">
    <property type="entry name" value="SOCS_box"/>
    <property type="match status" value="1"/>
</dbReference>
<dbReference type="RefSeq" id="XP_030628436.1">
    <property type="nucleotide sequence ID" value="XM_030772576.1"/>
</dbReference>
<dbReference type="Gene3D" id="1.10.750.20">
    <property type="entry name" value="SOCS box"/>
    <property type="match status" value="1"/>
</dbReference>
<dbReference type="PRINTS" id="PR01415">
    <property type="entry name" value="ANKYRIN"/>
</dbReference>
<dbReference type="PROSITE" id="PS50225">
    <property type="entry name" value="SOCS"/>
    <property type="match status" value="1"/>
</dbReference>
<feature type="repeat" description="ANK" evidence="4">
    <location>
        <begin position="180"/>
        <end position="212"/>
    </location>
</feature>
<dbReference type="Pfam" id="PF00023">
    <property type="entry name" value="Ank"/>
    <property type="match status" value="2"/>
</dbReference>
<dbReference type="AlphaFoldDB" id="A0A6J2VB64"/>
<dbReference type="GO" id="GO:0016567">
    <property type="term" value="P:protein ubiquitination"/>
    <property type="evidence" value="ECO:0007669"/>
    <property type="project" value="UniProtKB-UniPathway"/>
</dbReference>
<evidence type="ECO:0000259" key="5">
    <source>
        <dbReference type="PROSITE" id="PS50225"/>
    </source>
</evidence>
<feature type="domain" description="SOCS box" evidence="5">
    <location>
        <begin position="446"/>
        <end position="507"/>
    </location>
</feature>
<keyword evidence="6" id="KW-1185">Reference proteome</keyword>
<organism evidence="6 7">
    <name type="scientific">Chanos chanos</name>
    <name type="common">Milkfish</name>
    <name type="synonym">Mugil chanos</name>
    <dbReference type="NCBI Taxonomy" id="29144"/>
    <lineage>
        <taxon>Eukaryota</taxon>
        <taxon>Metazoa</taxon>
        <taxon>Chordata</taxon>
        <taxon>Craniata</taxon>
        <taxon>Vertebrata</taxon>
        <taxon>Euteleostomi</taxon>
        <taxon>Actinopterygii</taxon>
        <taxon>Neopterygii</taxon>
        <taxon>Teleostei</taxon>
        <taxon>Ostariophysi</taxon>
        <taxon>Gonorynchiformes</taxon>
        <taxon>Chanidae</taxon>
        <taxon>Chanos</taxon>
    </lineage>
</organism>
<dbReference type="OrthoDB" id="539213at2759"/>
<protein>
    <submittedName>
        <fullName evidence="7">Ankyrin repeat and SOCS box protein 2-like</fullName>
    </submittedName>
</protein>
<dbReference type="Proteomes" id="UP000504632">
    <property type="component" value="Chromosome 4"/>
</dbReference>
<dbReference type="SUPFAM" id="SSF158235">
    <property type="entry name" value="SOCS box-like"/>
    <property type="match status" value="1"/>
</dbReference>
<keyword evidence="3 4" id="KW-0040">ANK repeat</keyword>
<feature type="repeat" description="ANK" evidence="4">
    <location>
        <begin position="287"/>
        <end position="319"/>
    </location>
</feature>
<gene>
    <name evidence="7" type="primary">LOC115810611</name>
</gene>
<dbReference type="GeneID" id="115810611"/>
<dbReference type="InterPro" id="IPR036770">
    <property type="entry name" value="Ankyrin_rpt-contain_sf"/>
</dbReference>
<evidence type="ECO:0000256" key="2">
    <source>
        <dbReference type="ARBA" id="ARBA00022737"/>
    </source>
</evidence>
<accession>A0A6J2VB64</accession>
<dbReference type="GO" id="GO:0035556">
    <property type="term" value="P:intracellular signal transduction"/>
    <property type="evidence" value="ECO:0007669"/>
    <property type="project" value="InterPro"/>
</dbReference>
<feature type="repeat" description="ANK" evidence="4">
    <location>
        <begin position="81"/>
        <end position="109"/>
    </location>
</feature>
<dbReference type="InterPro" id="IPR036036">
    <property type="entry name" value="SOCS_box-like_dom_sf"/>
</dbReference>
<dbReference type="UniPathway" id="UPA00143"/>
<name>A0A6J2VB64_CHACN</name>
<dbReference type="SUPFAM" id="SSF48403">
    <property type="entry name" value="Ankyrin repeat"/>
    <property type="match status" value="2"/>
</dbReference>
<dbReference type="PROSITE" id="PS50088">
    <property type="entry name" value="ANK_REPEAT"/>
    <property type="match status" value="9"/>
</dbReference>
<feature type="repeat" description="ANK" evidence="4">
    <location>
        <begin position="48"/>
        <end position="80"/>
    </location>
</feature>
<feature type="repeat" description="ANK" evidence="4">
    <location>
        <begin position="213"/>
        <end position="234"/>
    </location>
</feature>
<feature type="repeat" description="ANK" evidence="4">
    <location>
        <begin position="245"/>
        <end position="277"/>
    </location>
</feature>
<evidence type="ECO:0000256" key="4">
    <source>
        <dbReference type="PROSITE-ProRule" id="PRU00023"/>
    </source>
</evidence>
<dbReference type="InterPro" id="IPR002110">
    <property type="entry name" value="Ankyrin_rpt"/>
</dbReference>
<evidence type="ECO:0000313" key="6">
    <source>
        <dbReference type="Proteomes" id="UP000504632"/>
    </source>
</evidence>
<reference evidence="7" key="1">
    <citation type="submission" date="2025-08" db="UniProtKB">
        <authorList>
            <consortium name="RefSeq"/>
        </authorList>
    </citation>
    <scope>IDENTIFICATION</scope>
</reference>
<dbReference type="InterPro" id="IPR001496">
    <property type="entry name" value="SOCS_box"/>
</dbReference>
<evidence type="ECO:0000256" key="3">
    <source>
        <dbReference type="ARBA" id="ARBA00023043"/>
    </source>
</evidence>
<evidence type="ECO:0000313" key="7">
    <source>
        <dbReference type="RefSeq" id="XP_030628436.1"/>
    </source>
</evidence>
<dbReference type="PANTHER" id="PTHR24198">
    <property type="entry name" value="ANKYRIN REPEAT AND PROTEIN KINASE DOMAIN-CONTAINING PROTEIN"/>
    <property type="match status" value="1"/>
</dbReference>
<sequence length="507" mass="55636">MIQTGRDLRVQNKQGWMPVHEAAALGQQECLRVILTVHSELIDTFNQKQQTPLLLAVEADHVSCVECLLEWGANPNICNKDGETPLCKACEVENGAIVELLLHFGAEVNRSCIQGWTALHEAVCRNHIEICEMLVKAGAKLSTPNRYGITPIFVAAQTGSAEAVGFLIKNGADVNSQAKDGATTLYEACKNGHKDVAELLLMNKANANRPTNNGLLPLHIAAQNGYNEIVSLLIHVTSRSRVQRSGISPLHLAAKNNQDDTLELLIQAGFDVNALLSPEHSCLYQDRRTTALYFAIASGNVAASAMLLEAGANPNLDTFSPILVAARQGCMETLRLLVEHGADVNALIPNLPTTFPSIIMLCLKHPPMLKYLMGNGCNAMSCFQCKYGSRPHPPLKPRFKEDLRLSEKEPCLQFCDIISSPSVSHWAGPIIDVLLDYVGNVKLCARLTDHLDSCEDWAGIKERTKIPCPLMQLCRVKIHQRVGSPRLRCSNILSLPGKLIKYLNHDE</sequence>
<dbReference type="PROSITE" id="PS50297">
    <property type="entry name" value="ANK_REP_REGION"/>
    <property type="match status" value="9"/>
</dbReference>
<feature type="repeat" description="ANK" evidence="4">
    <location>
        <begin position="147"/>
        <end position="179"/>
    </location>
</feature>
<comment type="pathway">
    <text evidence="1">Protein modification; protein ubiquitination.</text>
</comment>
<dbReference type="SMART" id="SM00248">
    <property type="entry name" value="ANK"/>
    <property type="match status" value="10"/>
</dbReference>
<proteinExistence type="predicted"/>
<dbReference type="PANTHER" id="PTHR24198:SF165">
    <property type="entry name" value="ANKYRIN REPEAT-CONTAINING PROTEIN-RELATED"/>
    <property type="match status" value="1"/>
</dbReference>
<feature type="repeat" description="ANK" evidence="4">
    <location>
        <begin position="317"/>
        <end position="346"/>
    </location>
</feature>
<dbReference type="Gene3D" id="1.25.40.20">
    <property type="entry name" value="Ankyrin repeat-containing domain"/>
    <property type="match status" value="3"/>
</dbReference>
<feature type="repeat" description="ANK" evidence="4">
    <location>
        <begin position="114"/>
        <end position="146"/>
    </location>
</feature>